<comment type="caution">
    <text evidence="4">The sequence shown here is derived from an EMBL/GenBank/DDBJ whole genome shotgun (WGS) entry which is preliminary data.</text>
</comment>
<proteinExistence type="predicted"/>
<dbReference type="NCBIfam" id="NF033551">
    <property type="entry name" value="transpos_IS1182"/>
    <property type="match status" value="1"/>
</dbReference>
<evidence type="ECO:0000256" key="1">
    <source>
        <dbReference type="SAM" id="MobiDB-lite"/>
    </source>
</evidence>
<protein>
    <submittedName>
        <fullName evidence="4">IS1182 family transposase ISBcl1</fullName>
    </submittedName>
</protein>
<accession>A0A645C9H1</accession>
<dbReference type="Pfam" id="PF05598">
    <property type="entry name" value="DUF772"/>
    <property type="match status" value="1"/>
</dbReference>
<gene>
    <name evidence="4" type="ORF">SDC9_119550</name>
</gene>
<evidence type="ECO:0000313" key="4">
    <source>
        <dbReference type="EMBL" id="MPM72574.1"/>
    </source>
</evidence>
<dbReference type="Pfam" id="PF13751">
    <property type="entry name" value="DDE_Tnp_1_6"/>
    <property type="match status" value="1"/>
</dbReference>
<dbReference type="AlphaFoldDB" id="A0A645C9H1"/>
<reference evidence="4" key="1">
    <citation type="submission" date="2019-08" db="EMBL/GenBank/DDBJ databases">
        <authorList>
            <person name="Kucharzyk K."/>
            <person name="Murdoch R.W."/>
            <person name="Higgins S."/>
            <person name="Loffler F."/>
        </authorList>
    </citation>
    <scope>NUCLEOTIDE SEQUENCE</scope>
</reference>
<sequence length="450" mass="52373">MKVIEKAENKRNNIIFTDVEGLVPKDHLLRKVEKVLDFSRVYGLVEHLYSENTGRPATDPVVLVKLVFLQHLYGIKSLRQTVKEADMNIAYRWFLGYDLTTPIPHFATLSYAFSTRFPSEIFQKIFQWILEEADKKSVLDVKTTYLDATHIKANANKKKHRKVMVEKVARVYEEQLRKEINEEREKNGKKPFKDTDDGDENPPESKMVTESTTDPESGLFHKGEHKVEFAYSSHTVCDGNNFVLDCIVTPGNLHDSTVFDELYDKVTENFPEIETIAIDAGYKTPWICKKVFDSGRVPSLPYKRPMTKKGFFKAREYVYDEYYNCVICPNGQVLPYSTTNRNGYREFKSNPTLCRECPYLKQCTESKSNQKTVVKHIWEKYLDRAEDFRHTLAGALSYSRRAQTIERVFADAKEKHGMRYTLHRGIARVQNWVMLKFAAMNLKKLAMWAY</sequence>
<feature type="domain" description="Transposase InsH N-terminal" evidence="2">
    <location>
        <begin position="19"/>
        <end position="112"/>
    </location>
</feature>
<evidence type="ECO:0000259" key="3">
    <source>
        <dbReference type="Pfam" id="PF13751"/>
    </source>
</evidence>
<dbReference type="PANTHER" id="PTHR33408">
    <property type="entry name" value="TRANSPOSASE"/>
    <property type="match status" value="1"/>
</dbReference>
<dbReference type="PANTHER" id="PTHR33408:SF2">
    <property type="entry name" value="TRANSPOSASE DDE DOMAIN-CONTAINING PROTEIN"/>
    <property type="match status" value="1"/>
</dbReference>
<organism evidence="4">
    <name type="scientific">bioreactor metagenome</name>
    <dbReference type="NCBI Taxonomy" id="1076179"/>
    <lineage>
        <taxon>unclassified sequences</taxon>
        <taxon>metagenomes</taxon>
        <taxon>ecological metagenomes</taxon>
    </lineage>
</organism>
<dbReference type="InterPro" id="IPR025668">
    <property type="entry name" value="Tnp_DDE_dom"/>
</dbReference>
<feature type="compositionally biased region" description="Basic and acidic residues" evidence="1">
    <location>
        <begin position="182"/>
        <end position="195"/>
    </location>
</feature>
<name>A0A645C9H1_9ZZZZ</name>
<feature type="domain" description="Transposase DDE" evidence="3">
    <location>
        <begin position="327"/>
        <end position="446"/>
    </location>
</feature>
<dbReference type="InterPro" id="IPR008490">
    <property type="entry name" value="Transposase_InsH_N"/>
</dbReference>
<evidence type="ECO:0000259" key="2">
    <source>
        <dbReference type="Pfam" id="PF05598"/>
    </source>
</evidence>
<feature type="region of interest" description="Disordered" evidence="1">
    <location>
        <begin position="182"/>
        <end position="219"/>
    </location>
</feature>
<dbReference type="EMBL" id="VSSQ01024822">
    <property type="protein sequence ID" value="MPM72574.1"/>
    <property type="molecule type" value="Genomic_DNA"/>
</dbReference>
<dbReference type="InterPro" id="IPR047629">
    <property type="entry name" value="IS1182_transpos"/>
</dbReference>